<keyword evidence="1" id="KW-0472">Membrane</keyword>
<protein>
    <submittedName>
        <fullName evidence="3">PilX N-terminal domain-containing pilus assembly protein</fullName>
    </submittedName>
</protein>
<gene>
    <name evidence="3" type="ORF">R0137_14745</name>
</gene>
<dbReference type="InterPro" id="IPR025746">
    <property type="entry name" value="PilX_N_dom"/>
</dbReference>
<feature type="transmembrane region" description="Helical" evidence="1">
    <location>
        <begin position="18"/>
        <end position="38"/>
    </location>
</feature>
<name>A0ABZ0IAE4_9GAMM</name>
<feature type="domain" description="Type 4 fimbrial biogenesis protein PilX N-terminal" evidence="2">
    <location>
        <begin position="17"/>
        <end position="63"/>
    </location>
</feature>
<accession>A0ABZ0IAE4</accession>
<organism evidence="3 4">
    <name type="scientific">Congregibacter brevis</name>
    <dbReference type="NCBI Taxonomy" id="3081201"/>
    <lineage>
        <taxon>Bacteria</taxon>
        <taxon>Pseudomonadati</taxon>
        <taxon>Pseudomonadota</taxon>
        <taxon>Gammaproteobacteria</taxon>
        <taxon>Cellvibrionales</taxon>
        <taxon>Halieaceae</taxon>
        <taxon>Congregibacter</taxon>
    </lineage>
</organism>
<sequence>MNVNTEGQRYRRQRQDGVVLLVVLMLLLLTTIVGYQVMETSSLEARMAVARQGKEVSFQAAESIIDQSKNDQNLLVLAFIAGLNNSAWPESTAFTFVDDAALAGRAEVRYVDEVATLGNDLVIGNPGLRSLHFEIRAQSGRVDDRFNSQHIQGIKRFAPKLL</sequence>
<reference evidence="3 4" key="1">
    <citation type="submission" date="2023-10" db="EMBL/GenBank/DDBJ databases">
        <title>Two novel species belonging to the OM43/NOR5 clade.</title>
        <authorList>
            <person name="Park M."/>
        </authorList>
    </citation>
    <scope>NUCLEOTIDE SEQUENCE [LARGE SCALE GENOMIC DNA]</scope>
    <source>
        <strain evidence="3 4">IMCC45268</strain>
    </source>
</reference>
<dbReference type="Proteomes" id="UP001626549">
    <property type="component" value="Chromosome"/>
</dbReference>
<proteinExistence type="predicted"/>
<dbReference type="EMBL" id="CP136865">
    <property type="protein sequence ID" value="WOJ96489.1"/>
    <property type="molecule type" value="Genomic_DNA"/>
</dbReference>
<keyword evidence="1" id="KW-1133">Transmembrane helix</keyword>
<evidence type="ECO:0000313" key="4">
    <source>
        <dbReference type="Proteomes" id="UP001626549"/>
    </source>
</evidence>
<dbReference type="RefSeq" id="WP_407327166.1">
    <property type="nucleotide sequence ID" value="NZ_CP136865.1"/>
</dbReference>
<dbReference type="Pfam" id="PF14341">
    <property type="entry name" value="PilX_N"/>
    <property type="match status" value="1"/>
</dbReference>
<evidence type="ECO:0000259" key="2">
    <source>
        <dbReference type="Pfam" id="PF14341"/>
    </source>
</evidence>
<evidence type="ECO:0000256" key="1">
    <source>
        <dbReference type="SAM" id="Phobius"/>
    </source>
</evidence>
<keyword evidence="4" id="KW-1185">Reference proteome</keyword>
<keyword evidence="1" id="KW-0812">Transmembrane</keyword>
<evidence type="ECO:0000313" key="3">
    <source>
        <dbReference type="EMBL" id="WOJ96489.1"/>
    </source>
</evidence>